<name>A0A645BNY7_9ZZZZ</name>
<protein>
    <submittedName>
        <fullName evidence="1">Uncharacterized protein</fullName>
    </submittedName>
</protein>
<evidence type="ECO:0000313" key="1">
    <source>
        <dbReference type="EMBL" id="MPM67086.1"/>
    </source>
</evidence>
<gene>
    <name evidence="1" type="ORF">SDC9_114002</name>
</gene>
<accession>A0A645BNY7</accession>
<dbReference type="EMBL" id="VSSQ01021475">
    <property type="protein sequence ID" value="MPM67086.1"/>
    <property type="molecule type" value="Genomic_DNA"/>
</dbReference>
<sequence length="269" mass="29536">MKQILFALLAIVLAFSAVMAASPQPALAVGSDAWLTPGADPALTVKIVNVDDAVKSAPKWLQQFSEGINISKPTQICYPFRLGQYHWVPQILQLTEGVWTKTTTTQEYLSGSDGIPSACAAPSSAGTFALFAYYNGPIEKKSLAGKLFTVSSWTVTVEPYASGYDVSLIVANKVNWKGYYPTATKLSWGIRMCWDGSCKNHIEGTKAINSISDPYAQNFDATIFTDSNLYIFLSEKSVCEFKPFVELQDASDNVLDIIYYEDYADYCVS</sequence>
<proteinExistence type="predicted"/>
<comment type="caution">
    <text evidence="1">The sequence shown here is derived from an EMBL/GenBank/DDBJ whole genome shotgun (WGS) entry which is preliminary data.</text>
</comment>
<organism evidence="1">
    <name type="scientific">bioreactor metagenome</name>
    <dbReference type="NCBI Taxonomy" id="1076179"/>
    <lineage>
        <taxon>unclassified sequences</taxon>
        <taxon>metagenomes</taxon>
        <taxon>ecological metagenomes</taxon>
    </lineage>
</organism>
<dbReference type="AlphaFoldDB" id="A0A645BNY7"/>
<reference evidence="1" key="1">
    <citation type="submission" date="2019-08" db="EMBL/GenBank/DDBJ databases">
        <authorList>
            <person name="Kucharzyk K."/>
            <person name="Murdoch R.W."/>
            <person name="Higgins S."/>
            <person name="Loffler F."/>
        </authorList>
    </citation>
    <scope>NUCLEOTIDE SEQUENCE</scope>
</reference>